<dbReference type="PROSITE" id="PS50011">
    <property type="entry name" value="PROTEIN_KINASE_DOM"/>
    <property type="match status" value="1"/>
</dbReference>
<name>A0A397T3W3_9GLOM</name>
<keyword evidence="2" id="KW-0418">Kinase</keyword>
<keyword evidence="2" id="KW-0808">Transferase</keyword>
<gene>
    <name evidence="2" type="ORF">C1645_805442</name>
</gene>
<dbReference type="InterPro" id="IPR011009">
    <property type="entry name" value="Kinase-like_dom_sf"/>
</dbReference>
<accession>A0A397T3W3</accession>
<dbReference type="GO" id="GO:0005524">
    <property type="term" value="F:ATP binding"/>
    <property type="evidence" value="ECO:0007669"/>
    <property type="project" value="InterPro"/>
</dbReference>
<keyword evidence="3" id="KW-1185">Reference proteome</keyword>
<dbReference type="InterPro" id="IPR000719">
    <property type="entry name" value="Prot_kinase_dom"/>
</dbReference>
<organism evidence="2 3">
    <name type="scientific">Glomus cerebriforme</name>
    <dbReference type="NCBI Taxonomy" id="658196"/>
    <lineage>
        <taxon>Eukaryota</taxon>
        <taxon>Fungi</taxon>
        <taxon>Fungi incertae sedis</taxon>
        <taxon>Mucoromycota</taxon>
        <taxon>Glomeromycotina</taxon>
        <taxon>Glomeromycetes</taxon>
        <taxon>Glomerales</taxon>
        <taxon>Glomeraceae</taxon>
        <taxon>Glomus</taxon>
    </lineage>
</organism>
<dbReference type="Gene3D" id="1.10.510.10">
    <property type="entry name" value="Transferase(Phosphotransferase) domain 1"/>
    <property type="match status" value="1"/>
</dbReference>
<dbReference type="InterPro" id="IPR001245">
    <property type="entry name" value="Ser-Thr/Tyr_kinase_cat_dom"/>
</dbReference>
<feature type="domain" description="Protein kinase" evidence="1">
    <location>
        <begin position="138"/>
        <end position="412"/>
    </location>
</feature>
<dbReference type="EMBL" id="QKYT01000165">
    <property type="protein sequence ID" value="RIA90985.1"/>
    <property type="molecule type" value="Genomic_DNA"/>
</dbReference>
<dbReference type="GO" id="GO:0004674">
    <property type="term" value="F:protein serine/threonine kinase activity"/>
    <property type="evidence" value="ECO:0007669"/>
    <property type="project" value="TreeGrafter"/>
</dbReference>
<evidence type="ECO:0000313" key="2">
    <source>
        <dbReference type="EMBL" id="RIA90985.1"/>
    </source>
</evidence>
<dbReference type="Gene3D" id="3.30.200.20">
    <property type="entry name" value="Phosphorylase Kinase, domain 1"/>
    <property type="match status" value="1"/>
</dbReference>
<dbReference type="InterPro" id="IPR051681">
    <property type="entry name" value="Ser/Thr_Kinases-Pseudokinases"/>
</dbReference>
<dbReference type="SUPFAM" id="SSF56112">
    <property type="entry name" value="Protein kinase-like (PK-like)"/>
    <property type="match status" value="1"/>
</dbReference>
<dbReference type="OrthoDB" id="4062651at2759"/>
<sequence length="596" mass="69698">MVASIRENLIYASLKRIDALIEPNISNDLTKMHEFRTQKILAEESLTQDEKLHAIMILNKEHDFSKIISNMGTKRICENCHLACLATLYCEHCIRNYLTSNFSNWSSGNIIIDDLIQKCQMEIFGPDYVTEWIPYNNLQNIEYLTKGGYSEIYLADWIGGKYLEWDSKKQLLKREGTRKVVLKKLDNVESTERSWFDEAQSHLTISNKWSNIVHCFGLTQDPLNGNYMLVMEQLDMNLRKYLQQNHNKLTWNNKIKIAYDLIYALSYIHKEKAIHRDLHSGNILYAQYNDYWYISDLGFCGPVDKPLGSIYGNLPYIAPEVISGKKYSYASDIYSIGILMWEISAGQPPFADLDYDYDLAMDLVNGMRPDIASDVPLEYKEIMEQCWDADPKKRPNINIIKNKISDINSSYYQNNTAEDKVNNYFKNIIKNFFNVFQLNIFKSNYLRDRTFASKFYEFKNFPEPKNAIEEKEEFHSRYSFNIPYEIEGFDNENSYNISNSGLIKNKFNKLFGTFKKLHINSTDVDIPISYKRETIRQQIKRQNIGTDDVYDDANFHSEEQDELEIPDGKLLLMQIIRIDQVFCSCISSGEECDKKK</sequence>
<reference evidence="2 3" key="1">
    <citation type="submission" date="2018-06" db="EMBL/GenBank/DDBJ databases">
        <title>Comparative genomics reveals the genomic features of Rhizophagus irregularis, R. cerebriforme, R. diaphanum and Gigaspora rosea, and their symbiotic lifestyle signature.</title>
        <authorList>
            <person name="Morin E."/>
            <person name="San Clemente H."/>
            <person name="Chen E.C.H."/>
            <person name="De La Providencia I."/>
            <person name="Hainaut M."/>
            <person name="Kuo A."/>
            <person name="Kohler A."/>
            <person name="Murat C."/>
            <person name="Tang N."/>
            <person name="Roy S."/>
            <person name="Loubradou J."/>
            <person name="Henrissat B."/>
            <person name="Grigoriev I.V."/>
            <person name="Corradi N."/>
            <person name="Roux C."/>
            <person name="Martin F.M."/>
        </authorList>
    </citation>
    <scope>NUCLEOTIDE SEQUENCE [LARGE SCALE GENOMIC DNA]</scope>
    <source>
        <strain evidence="2 3">DAOM 227022</strain>
    </source>
</reference>
<dbReference type="Proteomes" id="UP000265703">
    <property type="component" value="Unassembled WGS sequence"/>
</dbReference>
<dbReference type="PANTHER" id="PTHR44329">
    <property type="entry name" value="SERINE/THREONINE-PROTEIN KINASE TNNI3K-RELATED"/>
    <property type="match status" value="1"/>
</dbReference>
<dbReference type="Pfam" id="PF07714">
    <property type="entry name" value="PK_Tyr_Ser-Thr"/>
    <property type="match status" value="1"/>
</dbReference>
<dbReference type="AlphaFoldDB" id="A0A397T3W3"/>
<evidence type="ECO:0000259" key="1">
    <source>
        <dbReference type="PROSITE" id="PS50011"/>
    </source>
</evidence>
<protein>
    <submittedName>
        <fullName evidence="2">Kinase-like domain-containing protein</fullName>
    </submittedName>
</protein>
<evidence type="ECO:0000313" key="3">
    <source>
        <dbReference type="Proteomes" id="UP000265703"/>
    </source>
</evidence>
<proteinExistence type="predicted"/>
<comment type="caution">
    <text evidence="2">The sequence shown here is derived from an EMBL/GenBank/DDBJ whole genome shotgun (WGS) entry which is preliminary data.</text>
</comment>